<protein>
    <submittedName>
        <fullName evidence="2">Uncharacterized protein</fullName>
    </submittedName>
</protein>
<proteinExistence type="predicted"/>
<feature type="chain" id="PRO_5011755302" evidence="1">
    <location>
        <begin position="27"/>
        <end position="199"/>
    </location>
</feature>
<evidence type="ECO:0000313" key="2">
    <source>
        <dbReference type="EMBL" id="SER34421.1"/>
    </source>
</evidence>
<dbReference type="Proteomes" id="UP000199766">
    <property type="component" value="Unassembled WGS sequence"/>
</dbReference>
<dbReference type="EMBL" id="FOGD01000007">
    <property type="protein sequence ID" value="SER34421.1"/>
    <property type="molecule type" value="Genomic_DNA"/>
</dbReference>
<gene>
    <name evidence="2" type="ORF">SAMN02982919_02190</name>
</gene>
<dbReference type="RefSeq" id="WP_091457407.1">
    <property type="nucleotide sequence ID" value="NZ_FOGD01000007.1"/>
</dbReference>
<organism evidence="2 3">
    <name type="scientific">Giesbergeria anulus</name>
    <dbReference type="NCBI Taxonomy" id="180197"/>
    <lineage>
        <taxon>Bacteria</taxon>
        <taxon>Pseudomonadati</taxon>
        <taxon>Pseudomonadota</taxon>
        <taxon>Betaproteobacteria</taxon>
        <taxon>Burkholderiales</taxon>
        <taxon>Comamonadaceae</taxon>
        <taxon>Giesbergeria</taxon>
    </lineage>
</organism>
<sequence length="199" mass="21716">MKNDLKRFLLPLTIAASASISFLAQAQTNLMNQGQSAQVVQGAPVSLKEEKKLQYWDASKPLTVGDMSEIHRKKMAEDFLAQNGFTTQEQPKAVLSNAAKPKPLPPPPHNLQVRAVYGVKRAPSADVVFDGVVATVNDGSILKSDRLVVSIKKNVEGNLVAYAEKLPVKKCKSSKKKTCKPAVLPNFHLLAGESVEWTR</sequence>
<keyword evidence="3" id="KW-1185">Reference proteome</keyword>
<accession>A0A1H9NEW9</accession>
<name>A0A1H9NEW9_9BURK</name>
<dbReference type="STRING" id="180197.SAMN02982919_02190"/>
<evidence type="ECO:0000313" key="3">
    <source>
        <dbReference type="Proteomes" id="UP000199766"/>
    </source>
</evidence>
<keyword evidence="1" id="KW-0732">Signal</keyword>
<dbReference type="OrthoDB" id="9923700at2"/>
<evidence type="ECO:0000256" key="1">
    <source>
        <dbReference type="SAM" id="SignalP"/>
    </source>
</evidence>
<feature type="signal peptide" evidence="1">
    <location>
        <begin position="1"/>
        <end position="26"/>
    </location>
</feature>
<dbReference type="AlphaFoldDB" id="A0A1H9NEW9"/>
<reference evidence="2 3" key="1">
    <citation type="submission" date="2016-10" db="EMBL/GenBank/DDBJ databases">
        <authorList>
            <person name="de Groot N.N."/>
        </authorList>
    </citation>
    <scope>NUCLEOTIDE SEQUENCE [LARGE SCALE GENOMIC DNA]</scope>
    <source>
        <strain evidence="2 3">ATCC 35958</strain>
    </source>
</reference>